<dbReference type="FunFam" id="1.20.58.900:FF:000011">
    <property type="entry name" value="Uncharacterized protein, isoform B"/>
    <property type="match status" value="1"/>
</dbReference>
<dbReference type="FunFam" id="3.30.40.10:FF:000046">
    <property type="entry name" value="RUN and FYVE domain containing 2"/>
    <property type="match status" value="1"/>
</dbReference>
<reference evidence="11" key="1">
    <citation type="submission" date="2025-08" db="UniProtKB">
        <authorList>
            <consortium name="RefSeq"/>
        </authorList>
    </citation>
    <scope>IDENTIFICATION</scope>
    <source>
        <tissue evidence="11">Whole sample</tissue>
    </source>
</reference>
<dbReference type="InterPro" id="IPR013083">
    <property type="entry name" value="Znf_RING/FYVE/PHD"/>
</dbReference>
<dbReference type="InterPro" id="IPR037213">
    <property type="entry name" value="Run_dom_sf"/>
</dbReference>
<dbReference type="InterPro" id="IPR000306">
    <property type="entry name" value="Znf_FYVE"/>
</dbReference>
<keyword evidence="2 5" id="KW-0863">Zinc-finger</keyword>
<dbReference type="SUPFAM" id="SSF57903">
    <property type="entry name" value="FYVE/PHD zinc finger"/>
    <property type="match status" value="1"/>
</dbReference>
<protein>
    <submittedName>
        <fullName evidence="11">RUN and FYVE domain-containing protein 2-like isoform X1</fullName>
    </submittedName>
</protein>
<feature type="coiled-coil region" evidence="6">
    <location>
        <begin position="386"/>
        <end position="483"/>
    </location>
</feature>
<feature type="compositionally biased region" description="Low complexity" evidence="7">
    <location>
        <begin position="15"/>
        <end position="28"/>
    </location>
</feature>
<dbReference type="InterPro" id="IPR047335">
    <property type="entry name" value="RUFY1-3"/>
</dbReference>
<dbReference type="PANTHER" id="PTHR45956">
    <property type="entry name" value="RUN AND FYVE DOMAIN-CONTAINING PROTEIN 2-LIKE PROTEIN"/>
    <property type="match status" value="1"/>
</dbReference>
<feature type="compositionally biased region" description="Polar residues" evidence="7">
    <location>
        <begin position="33"/>
        <end position="43"/>
    </location>
</feature>
<dbReference type="PROSITE" id="PS50178">
    <property type="entry name" value="ZF_FYVE"/>
    <property type="match status" value="1"/>
</dbReference>
<dbReference type="InterPro" id="IPR011011">
    <property type="entry name" value="Znf_FYVE_PHD"/>
</dbReference>
<dbReference type="GO" id="GO:0005737">
    <property type="term" value="C:cytoplasm"/>
    <property type="evidence" value="ECO:0007669"/>
    <property type="project" value="TreeGrafter"/>
</dbReference>
<evidence type="ECO:0000313" key="11">
    <source>
        <dbReference type="RefSeq" id="XP_022319564.1"/>
    </source>
</evidence>
<dbReference type="SUPFAM" id="SSF140741">
    <property type="entry name" value="RUN domain-like"/>
    <property type="match status" value="1"/>
</dbReference>
<gene>
    <name evidence="11" type="primary">LOC111122220</name>
</gene>
<accession>A0A8B8CWE0</accession>
<evidence type="ECO:0000256" key="2">
    <source>
        <dbReference type="ARBA" id="ARBA00022771"/>
    </source>
</evidence>
<dbReference type="GO" id="GO:0008270">
    <property type="term" value="F:zinc ion binding"/>
    <property type="evidence" value="ECO:0007669"/>
    <property type="project" value="UniProtKB-KW"/>
</dbReference>
<dbReference type="CDD" id="cd17681">
    <property type="entry name" value="RUN_RUFY1_like"/>
    <property type="match status" value="1"/>
</dbReference>
<organism evidence="10 11">
    <name type="scientific">Crassostrea virginica</name>
    <name type="common">Eastern oyster</name>
    <dbReference type="NCBI Taxonomy" id="6565"/>
    <lineage>
        <taxon>Eukaryota</taxon>
        <taxon>Metazoa</taxon>
        <taxon>Spiralia</taxon>
        <taxon>Lophotrochozoa</taxon>
        <taxon>Mollusca</taxon>
        <taxon>Bivalvia</taxon>
        <taxon>Autobranchia</taxon>
        <taxon>Pteriomorphia</taxon>
        <taxon>Ostreida</taxon>
        <taxon>Ostreoidea</taxon>
        <taxon>Ostreidae</taxon>
        <taxon>Crassostrea</taxon>
    </lineage>
</organism>
<dbReference type="SMART" id="SM00064">
    <property type="entry name" value="FYVE"/>
    <property type="match status" value="1"/>
</dbReference>
<evidence type="ECO:0000256" key="1">
    <source>
        <dbReference type="ARBA" id="ARBA00022723"/>
    </source>
</evidence>
<keyword evidence="10" id="KW-1185">Reference proteome</keyword>
<dbReference type="Pfam" id="PF01363">
    <property type="entry name" value="FYVE"/>
    <property type="match status" value="1"/>
</dbReference>
<dbReference type="PANTHER" id="PTHR45956:SF6">
    <property type="entry name" value="RUN DOMAIN-CONTAINING PROTEIN"/>
    <property type="match status" value="1"/>
</dbReference>
<keyword evidence="1" id="KW-0479">Metal-binding</keyword>
<dbReference type="GeneID" id="111122220"/>
<dbReference type="Pfam" id="PF02759">
    <property type="entry name" value="RUN"/>
    <property type="match status" value="1"/>
</dbReference>
<feature type="region of interest" description="Disordered" evidence="7">
    <location>
        <begin position="1"/>
        <end position="46"/>
    </location>
</feature>
<dbReference type="PROSITE" id="PS50826">
    <property type="entry name" value="RUN"/>
    <property type="match status" value="1"/>
</dbReference>
<evidence type="ECO:0000313" key="10">
    <source>
        <dbReference type="Proteomes" id="UP000694844"/>
    </source>
</evidence>
<dbReference type="InterPro" id="IPR004012">
    <property type="entry name" value="Run_dom"/>
</dbReference>
<evidence type="ECO:0000256" key="6">
    <source>
        <dbReference type="SAM" id="Coils"/>
    </source>
</evidence>
<dbReference type="AlphaFoldDB" id="A0A8B8CWE0"/>
<dbReference type="SMART" id="SM00593">
    <property type="entry name" value="RUN"/>
    <property type="match status" value="1"/>
</dbReference>
<evidence type="ECO:0000259" key="8">
    <source>
        <dbReference type="PROSITE" id="PS50178"/>
    </source>
</evidence>
<evidence type="ECO:0000259" key="9">
    <source>
        <dbReference type="PROSITE" id="PS50826"/>
    </source>
</evidence>
<proteinExistence type="predicted"/>
<feature type="domain" description="RUN" evidence="9">
    <location>
        <begin position="83"/>
        <end position="216"/>
    </location>
</feature>
<keyword evidence="3" id="KW-0862">Zinc</keyword>
<evidence type="ECO:0000256" key="4">
    <source>
        <dbReference type="ARBA" id="ARBA00023054"/>
    </source>
</evidence>
<feature type="compositionally biased region" description="Basic and acidic residues" evidence="7">
    <location>
        <begin position="1"/>
        <end position="13"/>
    </location>
</feature>
<feature type="domain" description="FYVE-type" evidence="8">
    <location>
        <begin position="589"/>
        <end position="647"/>
    </location>
</feature>
<keyword evidence="4 6" id="KW-0175">Coiled coil</keyword>
<name>A0A8B8CWE0_CRAVI</name>
<dbReference type="OrthoDB" id="79871at2759"/>
<evidence type="ECO:0000256" key="5">
    <source>
        <dbReference type="PROSITE-ProRule" id="PRU00091"/>
    </source>
</evidence>
<evidence type="ECO:0000256" key="7">
    <source>
        <dbReference type="SAM" id="MobiDB-lite"/>
    </source>
</evidence>
<feature type="coiled-coil region" evidence="6">
    <location>
        <begin position="512"/>
        <end position="556"/>
    </location>
</feature>
<dbReference type="Gene3D" id="1.20.58.900">
    <property type="match status" value="1"/>
</dbReference>
<sequence length="655" mass="75462">MADERPKQSHDELNSSESSNTNGNSLSEPVAVQSKTDINSSARSLRYQRRDPKTIERCNLLNVSKLIIKEVIDSSLSHGRMLDDNHVPLQQFFIVLEHVLRHGLKPKKSLLRDRRDFWCVLETVEKLIPEASEITTSVREMPNLKTPLGKARAWLRLSLMQKSLADYLKELCERRDQVLSEFYEPGAMMLEDEGMVFTGLLVGLNVIDCNMCIKEEDLDQPMGVIDFSLYLNNRINDDLSPDSESAETKNKMATILDQKNYLEELNRHLNATVTNLQQKLESVQTTNTLLKEDLAIAKNTALDLQAENDSLKMNQGCIVDDTKKQLETALKNEEAAKQDIETERETYKTSREGLDNMYTDLKKKLDEETHVRLDVEKELELQIGMKQEMEMALRILEKDIHEKQDTMISLRQQLEDIKGINLEMYKKLQACEGSLKHKSELVNKLEEKTNQLVATLKDMEKRLKQTEADKEAAEETARKLGQIIVDKDAKRTALETDLKIEKEWRGTLQKSLEEEREKVSAVQTDLQKYKHLEKDYAKLEHRHQEIQKTCEEQERTLAELGSHLSESKLRVEDMREAQQVNKEAQWQSDKDATHCKGCTKEFSISRRRHHCRNCGDIFCNECSDNKMPLPSSAKPVRVCDNCHTVLLQRYSATGN</sequence>
<dbReference type="RefSeq" id="XP_022319564.1">
    <property type="nucleotide sequence ID" value="XM_022463856.1"/>
</dbReference>
<dbReference type="CDD" id="cd15721">
    <property type="entry name" value="FYVE_RUFY1_like"/>
    <property type="match status" value="1"/>
</dbReference>
<evidence type="ECO:0000256" key="3">
    <source>
        <dbReference type="ARBA" id="ARBA00022833"/>
    </source>
</evidence>
<dbReference type="Proteomes" id="UP000694844">
    <property type="component" value="Chromosome 2"/>
</dbReference>
<dbReference type="InterPro" id="IPR017455">
    <property type="entry name" value="Znf_FYVE-rel"/>
</dbReference>
<dbReference type="KEGG" id="cvn:111122220"/>
<dbReference type="Gene3D" id="3.30.40.10">
    <property type="entry name" value="Zinc/RING finger domain, C3HC4 (zinc finger)"/>
    <property type="match status" value="1"/>
</dbReference>
<feature type="coiled-coil region" evidence="6">
    <location>
        <begin position="266"/>
        <end position="350"/>
    </location>
</feature>